<sequence length="169" mass="19569">MINKIEKHEVLSSFIEETCSENGVCVSFDDSISEDSYVIIKVDKFYNSLNIEFRPPSVDCLIVRECINRGHGLTLVELKKANSSKDFDMKNIEQKFETTLSDFISDKFADPLLINYNDVKLFFVSNKEIYKRDLGLKMEALINIRFKFNDKTLMIRPLMPTPTIKNCYG</sequence>
<protein>
    <submittedName>
        <fullName evidence="1">Uncharacterized protein</fullName>
    </submittedName>
</protein>
<evidence type="ECO:0000313" key="2">
    <source>
        <dbReference type="Proteomes" id="UP000309016"/>
    </source>
</evidence>
<dbReference type="KEGG" id="afla:FHG64_06435"/>
<dbReference type="RefSeq" id="WP_139065648.1">
    <property type="nucleotide sequence ID" value="NZ_CP040812.1"/>
</dbReference>
<gene>
    <name evidence="1" type="ORF">FHG64_06435</name>
</gene>
<organism evidence="1 2">
    <name type="scientific">Antarcticibacterium flavum</name>
    <dbReference type="NCBI Taxonomy" id="2058175"/>
    <lineage>
        <taxon>Bacteria</taxon>
        <taxon>Pseudomonadati</taxon>
        <taxon>Bacteroidota</taxon>
        <taxon>Flavobacteriia</taxon>
        <taxon>Flavobacteriales</taxon>
        <taxon>Flavobacteriaceae</taxon>
        <taxon>Antarcticibacterium</taxon>
    </lineage>
</organism>
<accession>A0A5B7X2Z7</accession>
<proteinExistence type="predicted"/>
<dbReference type="AlphaFoldDB" id="A0A5B7X2Z7"/>
<dbReference type="EMBL" id="CP040812">
    <property type="protein sequence ID" value="QCY69072.1"/>
    <property type="molecule type" value="Genomic_DNA"/>
</dbReference>
<dbReference type="OrthoDB" id="962025at2"/>
<name>A0A5B7X2Z7_9FLAO</name>
<keyword evidence="2" id="KW-1185">Reference proteome</keyword>
<evidence type="ECO:0000313" key="1">
    <source>
        <dbReference type="EMBL" id="QCY69072.1"/>
    </source>
</evidence>
<reference evidence="1 2" key="1">
    <citation type="submission" date="2019-06" db="EMBL/GenBank/DDBJ databases">
        <title>Complete genome sequence of Antarcticibacterium flavum KCTC 52984T from an Antarctic marine sediment.</title>
        <authorList>
            <person name="Lee Y.M."/>
            <person name="Shin S.C."/>
        </authorList>
    </citation>
    <scope>NUCLEOTIDE SEQUENCE [LARGE SCALE GENOMIC DNA]</scope>
    <source>
        <strain evidence="1 2">KCTC 52984</strain>
    </source>
</reference>
<dbReference type="Proteomes" id="UP000309016">
    <property type="component" value="Chromosome"/>
</dbReference>